<dbReference type="Proteomes" id="UP000218257">
    <property type="component" value="Chromosome"/>
</dbReference>
<proteinExistence type="predicted"/>
<dbReference type="AlphaFoldDB" id="A0AB33HQL5"/>
<dbReference type="RefSeq" id="WP_096476775.1">
    <property type="nucleotide sequence ID" value="NZ_AP017649.1"/>
</dbReference>
<evidence type="ECO:0000256" key="1">
    <source>
        <dbReference type="SAM" id="MobiDB-lite"/>
    </source>
</evidence>
<evidence type="ECO:0000313" key="2">
    <source>
        <dbReference type="EMBL" id="BAZ97528.1"/>
    </source>
</evidence>
<feature type="region of interest" description="Disordered" evidence="1">
    <location>
        <begin position="33"/>
        <end position="52"/>
    </location>
</feature>
<dbReference type="EMBL" id="AP017649">
    <property type="protein sequence ID" value="BAZ97528.1"/>
    <property type="molecule type" value="Genomic_DNA"/>
</dbReference>
<accession>A0AB33HQL5</accession>
<sequence length="105" mass="11412">MSKMSELSQVLSELKDCGQTLMNIADSLTELFSSTSADHETPAPPTEEPKPAYSFVEVRKKFAEMSRAGHTDALKDLLKKHGADKLSSIDPSQYAALLADAEAIQ</sequence>
<evidence type="ECO:0000313" key="3">
    <source>
        <dbReference type="Proteomes" id="UP000218257"/>
    </source>
</evidence>
<protein>
    <recommendedName>
        <fullName evidence="4">DNA ligase</fullName>
    </recommendedName>
</protein>
<name>A0AB33HQL5_9CHLR</name>
<organism evidence="2 3">
    <name type="scientific">Dehalococcoides mccartyi</name>
    <dbReference type="NCBI Taxonomy" id="61435"/>
    <lineage>
        <taxon>Bacteria</taxon>
        <taxon>Bacillati</taxon>
        <taxon>Chloroflexota</taxon>
        <taxon>Dehalococcoidia</taxon>
        <taxon>Dehalococcoidales</taxon>
        <taxon>Dehalococcoidaceae</taxon>
        <taxon>Dehalococcoides</taxon>
    </lineage>
</organism>
<reference evidence="2 3" key="1">
    <citation type="journal article" date="2017" name="Sci. Rep.">
        <title>Isolation and genomic characterization of a Dehalococcoides strain suggests genomic rearrangement during culture.</title>
        <authorList>
            <person name="Yohda M."/>
            <person name="Ikegami K."/>
            <person name="Aita Y."/>
            <person name="Kitajima M."/>
            <person name="Takechi A."/>
            <person name="Iwamoto M."/>
            <person name="Fukuda T."/>
            <person name="Tamura N."/>
            <person name="Shibasaki J."/>
            <person name="Koike S."/>
            <person name="Komatsu D."/>
            <person name="Miyagi S."/>
            <person name="Nishimura M."/>
            <person name="Uchino Y."/>
            <person name="Shiroma A."/>
            <person name="Shimoji M."/>
            <person name="Tamotsu H."/>
            <person name="Ashimine N."/>
            <person name="Shinzato M."/>
            <person name="Ohki S."/>
            <person name="Nakano K."/>
            <person name="Teruya K."/>
            <person name="Satou K."/>
            <person name="Hirano T."/>
            <person name="Yagi O."/>
        </authorList>
    </citation>
    <scope>NUCLEOTIDE SEQUENCE [LARGE SCALE GENOMIC DNA]</scope>
    <source>
        <strain evidence="2 3">UCH-ATV1</strain>
    </source>
</reference>
<gene>
    <name evidence="2" type="ORF">DEHALATV1_0900</name>
</gene>
<evidence type="ECO:0008006" key="4">
    <source>
        <dbReference type="Google" id="ProtNLM"/>
    </source>
</evidence>